<dbReference type="InterPro" id="IPR006083">
    <property type="entry name" value="PRK/URK"/>
</dbReference>
<dbReference type="SMART" id="SM00382">
    <property type="entry name" value="AAA"/>
    <property type="match status" value="1"/>
</dbReference>
<dbReference type="Pfam" id="PF14681">
    <property type="entry name" value="UPRTase"/>
    <property type="match status" value="1"/>
</dbReference>
<dbReference type="Proteomes" id="UP000504637">
    <property type="component" value="Unplaced"/>
</dbReference>
<dbReference type="NCBIfam" id="TIGR00235">
    <property type="entry name" value="udk"/>
    <property type="match status" value="1"/>
</dbReference>
<dbReference type="GO" id="GO:0044211">
    <property type="term" value="P:CTP salvage"/>
    <property type="evidence" value="ECO:0007669"/>
    <property type="project" value="UniProtKB-UniPathway"/>
</dbReference>
<proteinExistence type="inferred from homology"/>
<dbReference type="RefSeq" id="XP_033458717.1">
    <property type="nucleotide sequence ID" value="XM_033602600.1"/>
</dbReference>
<dbReference type="InterPro" id="IPR000764">
    <property type="entry name" value="Uridine_kinase-like"/>
</dbReference>
<dbReference type="NCBIfam" id="NF004018">
    <property type="entry name" value="PRK05480.1"/>
    <property type="match status" value="1"/>
</dbReference>
<protein>
    <recommendedName>
        <fullName evidence="5">Uridine kinase</fullName>
        <ecNumber evidence="5">2.7.1.48</ecNumber>
    </recommendedName>
</protein>
<dbReference type="Pfam" id="PF00485">
    <property type="entry name" value="PRK"/>
    <property type="match status" value="1"/>
</dbReference>
<dbReference type="PRINTS" id="PR00988">
    <property type="entry name" value="URIDINKINASE"/>
</dbReference>
<dbReference type="CDD" id="cd02023">
    <property type="entry name" value="UMPK"/>
    <property type="match status" value="1"/>
</dbReference>
<dbReference type="InterPro" id="IPR027417">
    <property type="entry name" value="P-loop_NTPase"/>
</dbReference>
<dbReference type="AlphaFoldDB" id="A0A6J3M0Y2"/>
<evidence type="ECO:0000259" key="6">
    <source>
        <dbReference type="SMART" id="SM00382"/>
    </source>
</evidence>
<dbReference type="InterPro" id="IPR029057">
    <property type="entry name" value="PRTase-like"/>
</dbReference>
<reference evidence="8" key="1">
    <citation type="submission" date="2020-01" db="EMBL/GenBank/DDBJ databases">
        <authorList>
            <consortium name="DOE Joint Genome Institute"/>
            <person name="Haridas S."/>
            <person name="Albert R."/>
            <person name="Binder M."/>
            <person name="Bloem J."/>
            <person name="Labutti K."/>
            <person name="Salamov A."/>
            <person name="Andreopoulos B."/>
            <person name="Baker S.E."/>
            <person name="Barry K."/>
            <person name="Bills G."/>
            <person name="Bluhm B.H."/>
            <person name="Cannon C."/>
            <person name="Castanera R."/>
            <person name="Culley D.E."/>
            <person name="Daum C."/>
            <person name="Ezra D."/>
            <person name="Gonzalez J.B."/>
            <person name="Henrissat B."/>
            <person name="Kuo A."/>
            <person name="Liang C."/>
            <person name="Lipzen A."/>
            <person name="Lutzoni F."/>
            <person name="Magnuson J."/>
            <person name="Mondo S."/>
            <person name="Nolan M."/>
            <person name="Ohm R."/>
            <person name="Pangilinan J."/>
            <person name="Park H.-J."/>
            <person name="Ramirez L."/>
            <person name="Alfaro M."/>
            <person name="Sun H."/>
            <person name="Tritt A."/>
            <person name="Yoshinaga Y."/>
            <person name="Zwiers L.-H."/>
            <person name="Turgeon B.G."/>
            <person name="Goodwin S.B."/>
            <person name="Spatafora J.W."/>
            <person name="Crous P.W."/>
            <person name="Grigoriev I.V."/>
        </authorList>
    </citation>
    <scope>NUCLEOTIDE SEQUENCE</scope>
    <source>
        <strain evidence="8">CBS 342.82</strain>
    </source>
</reference>
<organism evidence="8">
    <name type="scientific">Dissoconium aciculare CBS 342.82</name>
    <dbReference type="NCBI Taxonomy" id="1314786"/>
    <lineage>
        <taxon>Eukaryota</taxon>
        <taxon>Fungi</taxon>
        <taxon>Dikarya</taxon>
        <taxon>Ascomycota</taxon>
        <taxon>Pezizomycotina</taxon>
        <taxon>Dothideomycetes</taxon>
        <taxon>Dothideomycetidae</taxon>
        <taxon>Mycosphaerellales</taxon>
        <taxon>Dissoconiaceae</taxon>
        <taxon>Dissoconium</taxon>
    </lineage>
</organism>
<dbReference type="UniPathway" id="UPA00574">
    <property type="reaction ID" value="UER00637"/>
</dbReference>
<comment type="catalytic activity">
    <reaction evidence="5">
        <text>uridine + ATP = UMP + ADP + H(+)</text>
        <dbReference type="Rhea" id="RHEA:16825"/>
        <dbReference type="ChEBI" id="CHEBI:15378"/>
        <dbReference type="ChEBI" id="CHEBI:16704"/>
        <dbReference type="ChEBI" id="CHEBI:30616"/>
        <dbReference type="ChEBI" id="CHEBI:57865"/>
        <dbReference type="ChEBI" id="CHEBI:456216"/>
        <dbReference type="EC" id="2.7.1.48"/>
    </reaction>
</comment>
<evidence type="ECO:0000256" key="2">
    <source>
        <dbReference type="ARBA" id="ARBA00022679"/>
    </source>
</evidence>
<dbReference type="GeneID" id="54360400"/>
<dbReference type="Gene3D" id="3.40.50.2020">
    <property type="match status" value="1"/>
</dbReference>
<reference evidence="8" key="2">
    <citation type="submission" date="2020-04" db="EMBL/GenBank/DDBJ databases">
        <authorList>
            <consortium name="NCBI Genome Project"/>
        </authorList>
    </citation>
    <scope>NUCLEOTIDE SEQUENCE</scope>
    <source>
        <strain evidence="8">CBS 342.82</strain>
    </source>
</reference>
<evidence type="ECO:0000313" key="8">
    <source>
        <dbReference type="RefSeq" id="XP_033458717.1"/>
    </source>
</evidence>
<dbReference type="Gene3D" id="3.40.50.300">
    <property type="entry name" value="P-loop containing nucleotide triphosphate hydrolases"/>
    <property type="match status" value="1"/>
</dbReference>
<evidence type="ECO:0000256" key="3">
    <source>
        <dbReference type="ARBA" id="ARBA00022741"/>
    </source>
</evidence>
<keyword evidence="2 5" id="KW-0808">Transferase</keyword>
<dbReference type="OrthoDB" id="738517at2759"/>
<dbReference type="CDD" id="cd06223">
    <property type="entry name" value="PRTases_typeI"/>
    <property type="match status" value="1"/>
</dbReference>
<reference evidence="8" key="3">
    <citation type="submission" date="2025-08" db="UniProtKB">
        <authorList>
            <consortium name="RefSeq"/>
        </authorList>
    </citation>
    <scope>IDENTIFICATION</scope>
    <source>
        <strain evidence="8">CBS 342.82</strain>
    </source>
</reference>
<keyword evidence="4 5" id="KW-0418">Kinase</keyword>
<comment type="pathway">
    <text evidence="1 5">Pyrimidine metabolism; UMP biosynthesis via salvage pathway; UMP from uridine: step 1/1.</text>
</comment>
<name>A0A6J3M0Y2_9PEZI</name>
<gene>
    <name evidence="8" type="ORF">K489DRAFT_359483</name>
</gene>
<dbReference type="SUPFAM" id="SSF53271">
    <property type="entry name" value="PRTase-like"/>
    <property type="match status" value="1"/>
</dbReference>
<keyword evidence="3 5" id="KW-0547">Nucleotide-binding</keyword>
<feature type="domain" description="AAA+ ATPase" evidence="6">
    <location>
        <begin position="38"/>
        <end position="302"/>
    </location>
</feature>
<dbReference type="UniPathway" id="UPA00579">
    <property type="reaction ID" value="UER00640"/>
</dbReference>
<dbReference type="InterPro" id="IPR003593">
    <property type="entry name" value="AAA+_ATPase"/>
</dbReference>
<dbReference type="GO" id="GO:0004849">
    <property type="term" value="F:uridine kinase activity"/>
    <property type="evidence" value="ECO:0007669"/>
    <property type="project" value="UniProtKB-EC"/>
</dbReference>
<evidence type="ECO:0000256" key="1">
    <source>
        <dbReference type="ARBA" id="ARBA00004690"/>
    </source>
</evidence>
<dbReference type="GO" id="GO:0044206">
    <property type="term" value="P:UMP salvage"/>
    <property type="evidence" value="ECO:0007669"/>
    <property type="project" value="UniProtKB-UniPathway"/>
</dbReference>
<dbReference type="GO" id="GO:0005524">
    <property type="term" value="F:ATP binding"/>
    <property type="evidence" value="ECO:0007669"/>
    <property type="project" value="UniProtKB-KW"/>
</dbReference>
<dbReference type="FunFam" id="3.40.50.300:FF:002070">
    <property type="entry name" value="Uridine kinase"/>
    <property type="match status" value="1"/>
</dbReference>
<dbReference type="EC" id="2.7.1.48" evidence="5"/>
<evidence type="ECO:0000256" key="5">
    <source>
        <dbReference type="RuleBase" id="RU003825"/>
    </source>
</evidence>
<dbReference type="PANTHER" id="PTHR10285">
    <property type="entry name" value="URIDINE KINASE"/>
    <property type="match status" value="1"/>
</dbReference>
<comment type="catalytic activity">
    <reaction evidence="5">
        <text>cytidine + ATP = CMP + ADP + H(+)</text>
        <dbReference type="Rhea" id="RHEA:24674"/>
        <dbReference type="ChEBI" id="CHEBI:15378"/>
        <dbReference type="ChEBI" id="CHEBI:17562"/>
        <dbReference type="ChEBI" id="CHEBI:30616"/>
        <dbReference type="ChEBI" id="CHEBI:60377"/>
        <dbReference type="ChEBI" id="CHEBI:456216"/>
        <dbReference type="EC" id="2.7.1.48"/>
    </reaction>
</comment>
<keyword evidence="5" id="KW-0067">ATP-binding</keyword>
<evidence type="ECO:0000256" key="4">
    <source>
        <dbReference type="ARBA" id="ARBA00022777"/>
    </source>
</evidence>
<comment type="similarity">
    <text evidence="5">Belongs to the uridine kinase family.</text>
</comment>
<evidence type="ECO:0000313" key="7">
    <source>
        <dbReference type="Proteomes" id="UP000504637"/>
    </source>
</evidence>
<dbReference type="InterPro" id="IPR000836">
    <property type="entry name" value="PRTase_dom"/>
</dbReference>
<comment type="pathway">
    <text evidence="5">Pyrimidine metabolism; CTP biosynthesis via salvage pathway; CTP from cytidine: step 1/3.</text>
</comment>
<dbReference type="SUPFAM" id="SSF52540">
    <property type="entry name" value="P-loop containing nucleoside triphosphate hydrolases"/>
    <property type="match status" value="1"/>
</dbReference>
<sequence length="469" mass="52278">MTLPTLELPPSSLADIEIASPESAIDSGSAYYSPPWANTSIIGIAGSSGSGKTSLSVAIIRELSLPWVVILSMDSFYKPLTAEQSAAAFRNEYDFDSPEAIDFDVLVEKLRDIKSGKKADIPVYSFEKHSRLDKSTTIYSPHVLVLEGIFALHDQRVLDMLDVKIFTEADSDLCLARRLVRDIKERGRDLEGCVKQWMSFVKPNFTKYVEPQRNVADIIVPRGIENKVAIGMVSDRIHKTLREKSIQHQSELRRLGRVAEVTPLSPNVIELPQTNQVMGITTLLLSPLISREEFIFYFDRLTVMLIEKAFEEGLCFSPHIVSTPADNAYSGLQHSGEISAVVVLRGGSTLETGLKRVVPDCRTGRLLIQTNFRTGEPELHYTKLASDIAEHRRVFLLDSEMSSGGSALMAVRVLLDHGVAQERVVFVTYSAGKMGLNRLMAVYPNIKVVLCNISTDMEPRWIEERYLGC</sequence>
<keyword evidence="7" id="KW-1185">Reference proteome</keyword>
<accession>A0A6J3M0Y2</accession>